<reference evidence="4" key="1">
    <citation type="journal article" date="2015" name="Genome Announc.">
        <title>Draft Genome Sequences of Anaerolinea thermolimosa IMO-1, Bellilinea caldifistulae GOMI-1, Leptolinea tardivitalis YMTK-2, Levilinea saccharolytica KIBI-1, Longilinea arvoryzae KOME-1, Previously Described as Members of the Class Anaerolineae (Chloroflexi).</title>
        <authorList>
            <person name="Matsuura N."/>
            <person name="Tourlousse M.D."/>
            <person name="Ohashi A."/>
            <person name="Hugenholtz P."/>
            <person name="Sekiguchi Y."/>
        </authorList>
    </citation>
    <scope>NUCLEOTIDE SEQUENCE</scope>
    <source>
        <strain evidence="4">KIBI-1</strain>
    </source>
</reference>
<evidence type="ECO:0000256" key="1">
    <source>
        <dbReference type="ARBA" id="ARBA00001946"/>
    </source>
</evidence>
<dbReference type="GO" id="GO:0016791">
    <property type="term" value="F:phosphatase activity"/>
    <property type="evidence" value="ECO:0007669"/>
    <property type="project" value="TreeGrafter"/>
</dbReference>
<evidence type="ECO:0000313" key="4">
    <source>
        <dbReference type="EMBL" id="GAP19497.1"/>
    </source>
</evidence>
<dbReference type="InterPro" id="IPR036412">
    <property type="entry name" value="HAD-like_sf"/>
</dbReference>
<organism evidence="4">
    <name type="scientific">Levilinea saccharolytica</name>
    <dbReference type="NCBI Taxonomy" id="229921"/>
    <lineage>
        <taxon>Bacteria</taxon>
        <taxon>Bacillati</taxon>
        <taxon>Chloroflexota</taxon>
        <taxon>Anaerolineae</taxon>
        <taxon>Anaerolineales</taxon>
        <taxon>Anaerolineaceae</taxon>
        <taxon>Levilinea</taxon>
    </lineage>
</organism>
<dbReference type="Pfam" id="PF13419">
    <property type="entry name" value="HAD_2"/>
    <property type="match status" value="1"/>
</dbReference>
<dbReference type="SFLD" id="SFLDS00003">
    <property type="entry name" value="Haloacid_Dehalogenase"/>
    <property type="match status" value="2"/>
</dbReference>
<dbReference type="PANTHER" id="PTHR46470:SF3">
    <property type="entry name" value="N-ACYLNEURAMINATE-9-PHOSPHATASE"/>
    <property type="match status" value="1"/>
</dbReference>
<dbReference type="GO" id="GO:0044281">
    <property type="term" value="P:small molecule metabolic process"/>
    <property type="evidence" value="ECO:0007669"/>
    <property type="project" value="UniProtKB-ARBA"/>
</dbReference>
<dbReference type="NCBIfam" id="TIGR01509">
    <property type="entry name" value="HAD-SF-IA-v3"/>
    <property type="match status" value="2"/>
</dbReference>
<dbReference type="SFLD" id="SFLDG01129">
    <property type="entry name" value="C1.5:_HAD__Beta-PGM__Phosphata"/>
    <property type="match status" value="2"/>
</dbReference>
<gene>
    <name evidence="4" type="ORF">LSAC_03401</name>
</gene>
<evidence type="ECO:0000256" key="3">
    <source>
        <dbReference type="ARBA" id="ARBA00022842"/>
    </source>
</evidence>
<dbReference type="AlphaFoldDB" id="A0A0M8JQ39"/>
<dbReference type="RefSeq" id="WP_062419771.1">
    <property type="nucleotide sequence ID" value="NZ_BBXZ01000180.1"/>
</dbReference>
<keyword evidence="3" id="KW-0460">Magnesium</keyword>
<comment type="cofactor">
    <cofactor evidence="1">
        <name>Mg(2+)</name>
        <dbReference type="ChEBI" id="CHEBI:18420"/>
    </cofactor>
</comment>
<keyword evidence="2" id="KW-0378">Hydrolase</keyword>
<dbReference type="Gene3D" id="3.40.50.1000">
    <property type="entry name" value="HAD superfamily/HAD-like"/>
    <property type="match status" value="2"/>
</dbReference>
<dbReference type="NCBIfam" id="TIGR01549">
    <property type="entry name" value="HAD-SF-IA-v1"/>
    <property type="match status" value="1"/>
</dbReference>
<dbReference type="InterPro" id="IPR041492">
    <property type="entry name" value="HAD_2"/>
</dbReference>
<dbReference type="PANTHER" id="PTHR46470">
    <property type="entry name" value="N-ACYLNEURAMINATE-9-PHOSPHATASE"/>
    <property type="match status" value="1"/>
</dbReference>
<dbReference type="GO" id="GO:0046872">
    <property type="term" value="F:metal ion binding"/>
    <property type="evidence" value="ECO:0007669"/>
    <property type="project" value="UniProtKB-KW"/>
</dbReference>
<evidence type="ECO:0000256" key="2">
    <source>
        <dbReference type="ARBA" id="ARBA00022801"/>
    </source>
</evidence>
<proteinExistence type="predicted"/>
<sequence length="472" mass="52711">MKIQAVFFDMGGTIETFCFTRELRLKAVPVLRALMETHGIHLEDTDEQLLEVITAGLNRYKQWSIASMEELPSARIWCDYIFADRDIDREALSAISEPLMVLLESRFYQRALRPEVPAVLQAIHEMGIQMGVISNVGSLGLVPDNLKEYGIFEYFSTIVLSSAYGRRKPDPAIFHYAARLANVPASACLYIGDRVTRDIDGARRAGFGKAVQIRHHFEHGEDDTGAQPDAVIEDMTGLLEILRADRQSAEKPAPHPRIRGLVFDAGDLLYFRAERGAKFKAFLAELGMTLDPQHSEKKKAAEFQAYRGQISHSEYREAIVRLYNITQPELIERGKQALIDDDANVVFFEGVAETLLKLKAQGYLLGIVTDTANSLSAKLNWFERGGFGHVWDSIISSMDIGVRKPDPSIYQAALRQLGLSPSQAVFVGHRNYELEGARAVGMTTIAFNYDPDAQADCYIAQFCELVDAVAKV</sequence>
<dbReference type="OrthoDB" id="9809962at2"/>
<dbReference type="InterPro" id="IPR023214">
    <property type="entry name" value="HAD_sf"/>
</dbReference>
<dbReference type="PRINTS" id="PR00413">
    <property type="entry name" value="HADHALOGNASE"/>
</dbReference>
<protein>
    <submittedName>
        <fullName evidence="4">Haloacid dehalogenase superfamily, subfamily IA, variant 3</fullName>
    </submittedName>
</protein>
<dbReference type="InterPro" id="IPR051400">
    <property type="entry name" value="HAD-like_hydrolase"/>
</dbReference>
<accession>A0A0M8JQ39</accession>
<dbReference type="EMBL" id="DF967975">
    <property type="protein sequence ID" value="GAP19497.1"/>
    <property type="molecule type" value="Genomic_DNA"/>
</dbReference>
<dbReference type="InterPro" id="IPR006439">
    <property type="entry name" value="HAD-SF_hydro_IA"/>
</dbReference>
<dbReference type="SUPFAM" id="SSF56784">
    <property type="entry name" value="HAD-like"/>
    <property type="match status" value="2"/>
</dbReference>
<name>A0A0M8JQ39_9CHLR</name>
<dbReference type="Pfam" id="PF00702">
    <property type="entry name" value="Hydrolase"/>
    <property type="match status" value="1"/>
</dbReference>